<feature type="compositionally biased region" description="Basic and acidic residues" evidence="1">
    <location>
        <begin position="90"/>
        <end position="99"/>
    </location>
</feature>
<evidence type="ECO:0008006" key="5">
    <source>
        <dbReference type="Google" id="ProtNLM"/>
    </source>
</evidence>
<protein>
    <recommendedName>
        <fullName evidence="5">Ferritin-like protein</fullName>
    </recommendedName>
</protein>
<evidence type="ECO:0000256" key="1">
    <source>
        <dbReference type="SAM" id="MobiDB-lite"/>
    </source>
</evidence>
<proteinExistence type="predicted"/>
<organism evidence="3 4">
    <name type="scientific">Murinocardiopsis flavida</name>
    <dbReference type="NCBI Taxonomy" id="645275"/>
    <lineage>
        <taxon>Bacteria</taxon>
        <taxon>Bacillati</taxon>
        <taxon>Actinomycetota</taxon>
        <taxon>Actinomycetes</taxon>
        <taxon>Streptosporangiales</taxon>
        <taxon>Nocardiopsidaceae</taxon>
        <taxon>Murinocardiopsis</taxon>
    </lineage>
</organism>
<dbReference type="RefSeq" id="WP_211301106.1">
    <property type="nucleotide sequence ID" value="NZ_PYGA01000001.1"/>
</dbReference>
<dbReference type="EMBL" id="PYGA01000001">
    <property type="protein sequence ID" value="PSL01055.1"/>
    <property type="molecule type" value="Genomic_DNA"/>
</dbReference>
<dbReference type="PROSITE" id="PS51257">
    <property type="entry name" value="PROKAR_LIPOPROTEIN"/>
    <property type="match status" value="1"/>
</dbReference>
<evidence type="ECO:0000313" key="3">
    <source>
        <dbReference type="EMBL" id="PSL01055.1"/>
    </source>
</evidence>
<reference evidence="3 4" key="1">
    <citation type="submission" date="2018-03" db="EMBL/GenBank/DDBJ databases">
        <title>Genomic Encyclopedia of Archaeal and Bacterial Type Strains, Phase II (KMG-II): from individual species to whole genera.</title>
        <authorList>
            <person name="Goeker M."/>
        </authorList>
    </citation>
    <scope>NUCLEOTIDE SEQUENCE [LARGE SCALE GENOMIC DNA]</scope>
    <source>
        <strain evidence="3 4">DSM 45312</strain>
    </source>
</reference>
<comment type="caution">
    <text evidence="3">The sequence shown here is derived from an EMBL/GenBank/DDBJ whole genome shotgun (WGS) entry which is preliminary data.</text>
</comment>
<feature type="region of interest" description="Disordered" evidence="1">
    <location>
        <begin position="90"/>
        <end position="119"/>
    </location>
</feature>
<accession>A0A2P8DV21</accession>
<evidence type="ECO:0000313" key="4">
    <source>
        <dbReference type="Proteomes" id="UP000240542"/>
    </source>
</evidence>
<feature type="chain" id="PRO_5039059533" description="Ferritin-like protein" evidence="2">
    <location>
        <begin position="29"/>
        <end position="169"/>
    </location>
</feature>
<dbReference type="AlphaFoldDB" id="A0A2P8DV21"/>
<dbReference type="Proteomes" id="UP000240542">
    <property type="component" value="Unassembled WGS sequence"/>
</dbReference>
<sequence length="169" mass="17351">MRRSTGSGVSRRALLAGGAAAVSAAVLAGCQGAGWYPAEISPDEYVLRGAITEKQRLIARYEAAIEGGDAPGDLLAKLLGHHEEHLKALRDRLPEDSGGRDPAPTSTTGPSPEPVSDDPLSVAALQVAEETAAGMRGRDAAKVADRSLAQLLVSVGACEVGHAHLLSQA</sequence>
<keyword evidence="4" id="KW-1185">Reference proteome</keyword>
<dbReference type="PROSITE" id="PS51318">
    <property type="entry name" value="TAT"/>
    <property type="match status" value="1"/>
</dbReference>
<gene>
    <name evidence="3" type="ORF">CLV63_101534</name>
</gene>
<evidence type="ECO:0000256" key="2">
    <source>
        <dbReference type="SAM" id="SignalP"/>
    </source>
</evidence>
<dbReference type="InterPro" id="IPR006311">
    <property type="entry name" value="TAT_signal"/>
</dbReference>
<keyword evidence="2" id="KW-0732">Signal</keyword>
<feature type="signal peptide" evidence="2">
    <location>
        <begin position="1"/>
        <end position="28"/>
    </location>
</feature>
<name>A0A2P8DV21_9ACTN</name>